<comment type="similarity">
    <text evidence="3">Belongs to the VTA1 family.</text>
</comment>
<evidence type="ECO:0000256" key="8">
    <source>
        <dbReference type="ARBA" id="ARBA00023136"/>
    </source>
</evidence>
<dbReference type="Pfam" id="PF18097">
    <property type="entry name" value="Vta1_C"/>
    <property type="match status" value="1"/>
</dbReference>
<dbReference type="GO" id="GO:0005771">
    <property type="term" value="C:multivesicular body"/>
    <property type="evidence" value="ECO:0007669"/>
    <property type="project" value="TreeGrafter"/>
</dbReference>
<evidence type="ECO:0000313" key="12">
    <source>
        <dbReference type="EMBL" id="THG97724.1"/>
    </source>
</evidence>
<keyword evidence="13" id="KW-1185">Reference proteome</keyword>
<dbReference type="AlphaFoldDB" id="A0A4S4KHG0"/>
<evidence type="ECO:0000256" key="4">
    <source>
        <dbReference type="ARBA" id="ARBA00022448"/>
    </source>
</evidence>
<evidence type="ECO:0000256" key="6">
    <source>
        <dbReference type="ARBA" id="ARBA00022753"/>
    </source>
</evidence>
<evidence type="ECO:0000256" key="9">
    <source>
        <dbReference type="SAM" id="MobiDB-lite"/>
    </source>
</evidence>
<accession>A0A4S4KHG0</accession>
<feature type="region of interest" description="Disordered" evidence="9">
    <location>
        <begin position="259"/>
        <end position="283"/>
    </location>
</feature>
<dbReference type="EMBL" id="SGPJ01000152">
    <property type="protein sequence ID" value="THG97724.1"/>
    <property type="molecule type" value="Genomic_DNA"/>
</dbReference>
<name>A0A4S4KHG0_9APHY</name>
<comment type="caution">
    <text evidence="12">The sequence shown here is derived from an EMBL/GenBank/DDBJ whole genome shotgun (WGS) entry which is preliminary data.</text>
</comment>
<dbReference type="InterPro" id="IPR044538">
    <property type="entry name" value="Vta1-like"/>
</dbReference>
<evidence type="ECO:0000256" key="3">
    <source>
        <dbReference type="ARBA" id="ARBA00007895"/>
    </source>
</evidence>
<comment type="subcellular location">
    <subcellularLocation>
        <location evidence="2">Cytoplasm</location>
    </subcellularLocation>
    <subcellularLocation>
        <location evidence="1">Endosome membrane</location>
        <topology evidence="1">Peripheral membrane protein</topology>
    </subcellularLocation>
</comment>
<evidence type="ECO:0000256" key="1">
    <source>
        <dbReference type="ARBA" id="ARBA00004481"/>
    </source>
</evidence>
<proteinExistence type="inferred from homology"/>
<evidence type="ECO:0008006" key="14">
    <source>
        <dbReference type="Google" id="ProtNLM"/>
    </source>
</evidence>
<dbReference type="InterPro" id="IPR039431">
    <property type="entry name" value="Vta1/CALS_N"/>
</dbReference>
<keyword evidence="7" id="KW-0653">Protein transport</keyword>
<dbReference type="Gene3D" id="1.25.40.270">
    <property type="entry name" value="Vacuolar protein sorting-associated protein vta1"/>
    <property type="match status" value="1"/>
</dbReference>
<dbReference type="Pfam" id="PF04652">
    <property type="entry name" value="Vta1"/>
    <property type="match status" value="1"/>
</dbReference>
<evidence type="ECO:0000256" key="5">
    <source>
        <dbReference type="ARBA" id="ARBA00022490"/>
    </source>
</evidence>
<feature type="compositionally biased region" description="Acidic residues" evidence="9">
    <location>
        <begin position="262"/>
        <end position="277"/>
    </location>
</feature>
<gene>
    <name evidence="12" type="ORF">EW026_g4329</name>
</gene>
<feature type="domain" description="Vta1/callose synthase N-terminal" evidence="10">
    <location>
        <begin position="15"/>
        <end position="163"/>
    </location>
</feature>
<dbReference type="GO" id="GO:0010008">
    <property type="term" value="C:endosome membrane"/>
    <property type="evidence" value="ECO:0007669"/>
    <property type="project" value="UniProtKB-SubCell"/>
</dbReference>
<dbReference type="GO" id="GO:0015031">
    <property type="term" value="P:protein transport"/>
    <property type="evidence" value="ECO:0007669"/>
    <property type="project" value="UniProtKB-KW"/>
</dbReference>
<evidence type="ECO:0000313" key="13">
    <source>
        <dbReference type="Proteomes" id="UP000309038"/>
    </source>
</evidence>
<dbReference type="InterPro" id="IPR041212">
    <property type="entry name" value="Vta1_C"/>
</dbReference>
<sequence>MALSLPSVPQELKPIASYLQRAEEVKAKDPVVAYWCAYYAAQVGIGLKAKEHTARTFLFDLLGVLETMKSDIGSSDAIEDEAVSCAYVENFALKVFAMADNEDRRGNATRATAKKFLAAANFLEVLSVFDQSSSSAVTTTINVPEKIRYAKWKAADIAKAFREGRKPTPGAPGETIEPIHTPREEEEPVVTSIDLPPSTPPTNTTHHLFPGLSDDIRMAPVSPGAWSTMASPGTPGYPDSPFPSAKSSAGKARAAFVSGELEGQEGSEEEGSEDEGGGDMLLSPPSAGRQVRFTPSVTGGLTPSISNPDGNPFGSVVPTQATLQDVEDLTPAKISRVQKHCRYAISALDYEDAEQARKELRAALTLLGG</sequence>
<dbReference type="PANTHER" id="PTHR46009">
    <property type="entry name" value="VACUOLAR PROTEIN SORTING-ASSOCIATED PROTEIN VTA1 HOMOLOG"/>
    <property type="match status" value="1"/>
</dbReference>
<evidence type="ECO:0000259" key="11">
    <source>
        <dbReference type="Pfam" id="PF18097"/>
    </source>
</evidence>
<keyword evidence="5" id="KW-0963">Cytoplasm</keyword>
<keyword evidence="6" id="KW-0967">Endosome</keyword>
<dbReference type="GO" id="GO:0032511">
    <property type="term" value="P:late endosome to vacuole transport via multivesicular body sorting pathway"/>
    <property type="evidence" value="ECO:0007669"/>
    <property type="project" value="InterPro"/>
</dbReference>
<dbReference type="Gene3D" id="1.20.5.420">
    <property type="entry name" value="Immunoglobulin FC, subunit C"/>
    <property type="match status" value="1"/>
</dbReference>
<keyword evidence="4" id="KW-0813">Transport</keyword>
<evidence type="ECO:0000256" key="7">
    <source>
        <dbReference type="ARBA" id="ARBA00022927"/>
    </source>
</evidence>
<evidence type="ECO:0000259" key="10">
    <source>
        <dbReference type="Pfam" id="PF04652"/>
    </source>
</evidence>
<dbReference type="InterPro" id="IPR023175">
    <property type="entry name" value="Vta1/CALS_N_sf"/>
</dbReference>
<dbReference type="Proteomes" id="UP000309038">
    <property type="component" value="Unassembled WGS sequence"/>
</dbReference>
<feature type="domain" description="Vta1 C-terminal" evidence="11">
    <location>
        <begin position="333"/>
        <end position="368"/>
    </location>
</feature>
<protein>
    <recommendedName>
        <fullName evidence="14">DUF605-domain-containing protein</fullName>
    </recommendedName>
</protein>
<organism evidence="12 13">
    <name type="scientific">Hermanssonia centrifuga</name>
    <dbReference type="NCBI Taxonomy" id="98765"/>
    <lineage>
        <taxon>Eukaryota</taxon>
        <taxon>Fungi</taxon>
        <taxon>Dikarya</taxon>
        <taxon>Basidiomycota</taxon>
        <taxon>Agaricomycotina</taxon>
        <taxon>Agaricomycetes</taxon>
        <taxon>Polyporales</taxon>
        <taxon>Meruliaceae</taxon>
        <taxon>Hermanssonia</taxon>
    </lineage>
</organism>
<reference evidence="12 13" key="1">
    <citation type="submission" date="2019-02" db="EMBL/GenBank/DDBJ databases">
        <title>Genome sequencing of the rare red list fungi Phlebia centrifuga.</title>
        <authorList>
            <person name="Buettner E."/>
            <person name="Kellner H."/>
        </authorList>
    </citation>
    <scope>NUCLEOTIDE SEQUENCE [LARGE SCALE GENOMIC DNA]</scope>
    <source>
        <strain evidence="12 13">DSM 108282</strain>
    </source>
</reference>
<evidence type="ECO:0000256" key="2">
    <source>
        <dbReference type="ARBA" id="ARBA00004496"/>
    </source>
</evidence>
<keyword evidence="8" id="KW-0472">Membrane</keyword>
<dbReference type="PANTHER" id="PTHR46009:SF1">
    <property type="entry name" value="VACUOLAR PROTEIN SORTING-ASSOCIATED PROTEIN VTA1 HOMOLOG"/>
    <property type="match status" value="1"/>
</dbReference>